<evidence type="ECO:0000256" key="3">
    <source>
        <dbReference type="ARBA" id="ARBA00022989"/>
    </source>
</evidence>
<reference evidence="7" key="1">
    <citation type="journal article" date="2012" name="PLoS ONE">
        <title>Gene sets for utilization of primary and secondary nutrition supplies in the distal gut of endangered iberian lynx.</title>
        <authorList>
            <person name="Alcaide M."/>
            <person name="Messina E."/>
            <person name="Richter M."/>
            <person name="Bargiela R."/>
            <person name="Peplies J."/>
            <person name="Huws S.A."/>
            <person name="Newbold C.J."/>
            <person name="Golyshin P.N."/>
            <person name="Simon M.A."/>
            <person name="Lopez G."/>
            <person name="Yakimov M.M."/>
            <person name="Ferrer M."/>
        </authorList>
    </citation>
    <scope>NUCLEOTIDE SEQUENCE</scope>
</reference>
<keyword evidence="4 5" id="KW-0472">Membrane</keyword>
<feature type="non-terminal residue" evidence="7">
    <location>
        <position position="91"/>
    </location>
</feature>
<evidence type="ECO:0000256" key="4">
    <source>
        <dbReference type="ARBA" id="ARBA00023136"/>
    </source>
</evidence>
<dbReference type="EMBL" id="AMCI01004652">
    <property type="protein sequence ID" value="EJW97655.1"/>
    <property type="molecule type" value="Genomic_DNA"/>
</dbReference>
<dbReference type="Pfam" id="PF04138">
    <property type="entry name" value="GtrA_DPMS_TM"/>
    <property type="match status" value="1"/>
</dbReference>
<keyword evidence="7" id="KW-0808">Transferase</keyword>
<dbReference type="GO" id="GO:0016020">
    <property type="term" value="C:membrane"/>
    <property type="evidence" value="ECO:0007669"/>
    <property type="project" value="UniProtKB-SubCell"/>
</dbReference>
<keyword evidence="2 5" id="KW-0812">Transmembrane</keyword>
<comment type="subcellular location">
    <subcellularLocation>
        <location evidence="1">Membrane</location>
        <topology evidence="1">Multi-pass membrane protein</topology>
    </subcellularLocation>
</comment>
<proteinExistence type="predicted"/>
<dbReference type="GO" id="GO:0016757">
    <property type="term" value="F:glycosyltransferase activity"/>
    <property type="evidence" value="ECO:0007669"/>
    <property type="project" value="UniProtKB-KW"/>
</dbReference>
<feature type="transmembrane region" description="Helical" evidence="5">
    <location>
        <begin position="31"/>
        <end position="49"/>
    </location>
</feature>
<evidence type="ECO:0000313" key="7">
    <source>
        <dbReference type="EMBL" id="EJW97655.1"/>
    </source>
</evidence>
<feature type="domain" description="GtrA/DPMS transmembrane" evidence="6">
    <location>
        <begin position="4"/>
        <end position="89"/>
    </location>
</feature>
<feature type="transmembrane region" description="Helical" evidence="5">
    <location>
        <begin position="6"/>
        <end position="24"/>
    </location>
</feature>
<dbReference type="GO" id="GO:0000271">
    <property type="term" value="P:polysaccharide biosynthetic process"/>
    <property type="evidence" value="ECO:0007669"/>
    <property type="project" value="InterPro"/>
</dbReference>
<dbReference type="AlphaFoldDB" id="J9CCJ2"/>
<evidence type="ECO:0000259" key="6">
    <source>
        <dbReference type="Pfam" id="PF04138"/>
    </source>
</evidence>
<keyword evidence="3 5" id="KW-1133">Transmembrane helix</keyword>
<sequence length="91" mass="10275">MFLKFIVSSLSASVLDLVIFTMFCTLLRSQWSIYVTVATIVARVLSATYNYIINYKLVFKSEQSHTASSIKYFCLAILQMMLSALLVTFGV</sequence>
<evidence type="ECO:0000256" key="2">
    <source>
        <dbReference type="ARBA" id="ARBA00022692"/>
    </source>
</evidence>
<feature type="transmembrane region" description="Helical" evidence="5">
    <location>
        <begin position="69"/>
        <end position="89"/>
    </location>
</feature>
<evidence type="ECO:0000256" key="1">
    <source>
        <dbReference type="ARBA" id="ARBA00004141"/>
    </source>
</evidence>
<organism evidence="7">
    <name type="scientific">gut metagenome</name>
    <dbReference type="NCBI Taxonomy" id="749906"/>
    <lineage>
        <taxon>unclassified sequences</taxon>
        <taxon>metagenomes</taxon>
        <taxon>organismal metagenomes</taxon>
    </lineage>
</organism>
<gene>
    <name evidence="7" type="ORF">EVA_14239</name>
</gene>
<comment type="caution">
    <text evidence="7">The sequence shown here is derived from an EMBL/GenBank/DDBJ whole genome shotgun (WGS) entry which is preliminary data.</text>
</comment>
<accession>J9CCJ2</accession>
<dbReference type="InterPro" id="IPR007267">
    <property type="entry name" value="GtrA_DPMS_TM"/>
</dbReference>
<evidence type="ECO:0000256" key="5">
    <source>
        <dbReference type="SAM" id="Phobius"/>
    </source>
</evidence>
<protein>
    <submittedName>
        <fullName evidence="7">Dolichyl-phosphate beta-D-mannosyltransferase</fullName>
    </submittedName>
</protein>
<keyword evidence="7" id="KW-0328">Glycosyltransferase</keyword>
<name>J9CCJ2_9ZZZZ</name>